<evidence type="ECO:0000256" key="1">
    <source>
        <dbReference type="SAM" id="MobiDB-lite"/>
    </source>
</evidence>
<reference evidence="3" key="1">
    <citation type="journal article" date="2018" name="Nat. Microbiol.">
        <title>Leveraging single-cell genomics to expand the fungal tree of life.</title>
        <authorList>
            <person name="Ahrendt S.R."/>
            <person name="Quandt C.A."/>
            <person name="Ciobanu D."/>
            <person name="Clum A."/>
            <person name="Salamov A."/>
            <person name="Andreopoulos B."/>
            <person name="Cheng J.F."/>
            <person name="Woyke T."/>
            <person name="Pelin A."/>
            <person name="Henrissat B."/>
            <person name="Reynolds N.K."/>
            <person name="Benny G.L."/>
            <person name="Smith M.E."/>
            <person name="James T.Y."/>
            <person name="Grigoriev I.V."/>
        </authorList>
    </citation>
    <scope>NUCLEOTIDE SEQUENCE [LARGE SCALE GENOMIC DNA]</scope>
</reference>
<evidence type="ECO:0000313" key="3">
    <source>
        <dbReference type="Proteomes" id="UP000269721"/>
    </source>
</evidence>
<evidence type="ECO:0000313" key="2">
    <source>
        <dbReference type="EMBL" id="RKO86212.1"/>
    </source>
</evidence>
<feature type="compositionally biased region" description="Acidic residues" evidence="1">
    <location>
        <begin position="694"/>
        <end position="703"/>
    </location>
</feature>
<proteinExistence type="predicted"/>
<dbReference type="Proteomes" id="UP000269721">
    <property type="component" value="Unassembled WGS sequence"/>
</dbReference>
<feature type="compositionally biased region" description="Low complexity" evidence="1">
    <location>
        <begin position="1"/>
        <end position="13"/>
    </location>
</feature>
<organism evidence="2 3">
    <name type="scientific">Blyttiomyces helicus</name>
    <dbReference type="NCBI Taxonomy" id="388810"/>
    <lineage>
        <taxon>Eukaryota</taxon>
        <taxon>Fungi</taxon>
        <taxon>Fungi incertae sedis</taxon>
        <taxon>Chytridiomycota</taxon>
        <taxon>Chytridiomycota incertae sedis</taxon>
        <taxon>Chytridiomycetes</taxon>
        <taxon>Chytridiomycetes incertae sedis</taxon>
        <taxon>Blyttiomyces</taxon>
    </lineage>
</organism>
<feature type="region of interest" description="Disordered" evidence="1">
    <location>
        <begin position="650"/>
        <end position="743"/>
    </location>
</feature>
<protein>
    <submittedName>
        <fullName evidence="2">Uncharacterized protein</fullName>
    </submittedName>
</protein>
<feature type="compositionally biased region" description="Low complexity" evidence="1">
    <location>
        <begin position="483"/>
        <end position="497"/>
    </location>
</feature>
<dbReference type="EMBL" id="KZ998389">
    <property type="protein sequence ID" value="RKO86212.1"/>
    <property type="molecule type" value="Genomic_DNA"/>
</dbReference>
<gene>
    <name evidence="2" type="ORF">BDK51DRAFT_46981</name>
</gene>
<feature type="compositionally biased region" description="Basic and acidic residues" evidence="1">
    <location>
        <begin position="369"/>
        <end position="388"/>
    </location>
</feature>
<feature type="compositionally biased region" description="Low complexity" evidence="1">
    <location>
        <begin position="526"/>
        <end position="543"/>
    </location>
</feature>
<dbReference type="AlphaFoldDB" id="A0A4P9W359"/>
<accession>A0A4P9W359</accession>
<feature type="region of interest" description="Disordered" evidence="1">
    <location>
        <begin position="40"/>
        <end position="464"/>
    </location>
</feature>
<feature type="compositionally biased region" description="Low complexity" evidence="1">
    <location>
        <begin position="221"/>
        <end position="234"/>
    </location>
</feature>
<sequence length="754" mass="78532">MARALRLSALEAAGPGPSDFDGEVADQKQLDEQNAILEDIRKQQAASTSTSKPPKKRLKPACPVDVLDSDDEDDFAVVVQTAPSAKKRGKAPAASVATLSKNVAGKEDPDVIEDEHGDGDSASNKKRVMSSSRKTPNKKARMSDEGDSGVEEVRASVATSSEKKSNRGTAFPILDAESTDVIEDSANEEAPTPKLIKPAITDRVHSRPSSPSLKPSTVLYPRSTARPSTASSPAGSPPPRAKASKPASRKRQRSPSPEGPGADGYELPAARRGKLQTAFRNSLFKRYGVDPVAARKRTAAPLWTNSAKKSKTKKADSDVETEETPAPGDDSHLDAEIPLARSDARQGASTRKGLSGLLAATAPPTDGQAGRRDPDSDGDGPKGGEGRARGTRLGAGTAKKSAFATLGRSSHDPPERGTSGGDQSEFGSETGKGVRSVASFESPLPAVGGVSSRISPAPSTIKKRRGIFTPALLKAAQKNAKVAALNPNPSSPAAAHRPSPDTTTAPARPSVSDREPWGADDEEVNDAAAVEKTTSLLPRAIRSPSPPARHSSLKEGTPPRPKLTLPSSPLVAADVDDEPNPGAASPEMDSSEVLVSASLPSRMRSHTPSPSPTPPPEDYEPAPGSIEMVENSIAPYGGWMSDAKTPLPNVAARAAETGMQKGGAADVGGGDDSSEDDPLIGSSRSRSRRQNRIEEDDDDDDFDGPPPLTGGRSGRGRPLGKGKLGVTQAESGGTASSASRRSKQIVEVSTFGYF</sequence>
<feature type="region of interest" description="Disordered" evidence="1">
    <location>
        <begin position="476"/>
        <end position="626"/>
    </location>
</feature>
<keyword evidence="3" id="KW-1185">Reference proteome</keyword>
<feature type="compositionally biased region" description="Acidic residues" evidence="1">
    <location>
        <begin position="177"/>
        <end position="187"/>
    </location>
</feature>
<feature type="region of interest" description="Disordered" evidence="1">
    <location>
        <begin position="1"/>
        <end position="23"/>
    </location>
</feature>
<name>A0A4P9W359_9FUNG</name>